<organism evidence="2">
    <name type="scientific">viral metagenome</name>
    <dbReference type="NCBI Taxonomy" id="1070528"/>
    <lineage>
        <taxon>unclassified sequences</taxon>
        <taxon>metagenomes</taxon>
        <taxon>organismal metagenomes</taxon>
    </lineage>
</organism>
<dbReference type="EMBL" id="MN739066">
    <property type="protein sequence ID" value="QHS86933.1"/>
    <property type="molecule type" value="Genomic_DNA"/>
</dbReference>
<proteinExistence type="predicted"/>
<evidence type="ECO:0000259" key="1">
    <source>
        <dbReference type="Pfam" id="PF02464"/>
    </source>
</evidence>
<name>A0A6C0B629_9ZZZZ</name>
<feature type="domain" description="CinA C-terminal" evidence="1">
    <location>
        <begin position="3"/>
        <end position="147"/>
    </location>
</feature>
<dbReference type="NCBIfam" id="TIGR00199">
    <property type="entry name" value="PncC_domain"/>
    <property type="match status" value="1"/>
</dbReference>
<dbReference type="InterPro" id="IPR036653">
    <property type="entry name" value="CinA-like_C"/>
</dbReference>
<dbReference type="Gene3D" id="3.90.950.20">
    <property type="entry name" value="CinA-like"/>
    <property type="match status" value="1"/>
</dbReference>
<reference evidence="2" key="1">
    <citation type="journal article" date="2020" name="Nature">
        <title>Giant virus diversity and host interactions through global metagenomics.</title>
        <authorList>
            <person name="Schulz F."/>
            <person name="Roux S."/>
            <person name="Paez-Espino D."/>
            <person name="Jungbluth S."/>
            <person name="Walsh D.A."/>
            <person name="Denef V.J."/>
            <person name="McMahon K.D."/>
            <person name="Konstantinidis K.T."/>
            <person name="Eloe-Fadrosh E.A."/>
            <person name="Kyrpides N.C."/>
            <person name="Woyke T."/>
        </authorList>
    </citation>
    <scope>NUCLEOTIDE SEQUENCE</scope>
    <source>
        <strain evidence="2">GVMAG-M-3300009422-16</strain>
    </source>
</reference>
<dbReference type="SUPFAM" id="SSF142433">
    <property type="entry name" value="CinA-like"/>
    <property type="match status" value="1"/>
</dbReference>
<protein>
    <recommendedName>
        <fullName evidence="1">CinA C-terminal domain-containing protein</fullName>
    </recommendedName>
</protein>
<accession>A0A6C0B629</accession>
<evidence type="ECO:0000313" key="2">
    <source>
        <dbReference type="EMBL" id="QHS86933.1"/>
    </source>
</evidence>
<dbReference type="Pfam" id="PF02464">
    <property type="entry name" value="CinA"/>
    <property type="match status" value="1"/>
</dbReference>
<dbReference type="InterPro" id="IPR008136">
    <property type="entry name" value="CinA_C"/>
</dbReference>
<sequence>MLQLSKSLKNKNITISVAESCTGGLLASHLTDIYGSSQYFIGGVIAYNRCVKTKLLNVPEKIEVVSPQTAIAMNVGLKNLLPSDIQVSVTGYIGENYNNPELSNTIYYAIFYNYINSVYKIKLQKPFTTRCEVKLQIVGNIIDKLYKLI</sequence>
<dbReference type="AlphaFoldDB" id="A0A6C0B629"/>